<name>A0AAV9UDP2_9PEZI</name>
<feature type="region of interest" description="Disordered" evidence="1">
    <location>
        <begin position="117"/>
        <end position="150"/>
    </location>
</feature>
<evidence type="ECO:0000313" key="3">
    <source>
        <dbReference type="Proteomes" id="UP001373714"/>
    </source>
</evidence>
<accession>A0AAV9UDP2</accession>
<gene>
    <name evidence="2" type="ORF">TWF730_002059</name>
</gene>
<feature type="compositionally biased region" description="Basic and acidic residues" evidence="1">
    <location>
        <begin position="78"/>
        <end position="95"/>
    </location>
</feature>
<feature type="compositionally biased region" description="Acidic residues" evidence="1">
    <location>
        <begin position="59"/>
        <end position="68"/>
    </location>
</feature>
<evidence type="ECO:0000313" key="2">
    <source>
        <dbReference type="EMBL" id="KAK6340296.1"/>
    </source>
</evidence>
<evidence type="ECO:0000256" key="1">
    <source>
        <dbReference type="SAM" id="MobiDB-lite"/>
    </source>
</evidence>
<feature type="compositionally biased region" description="Polar residues" evidence="1">
    <location>
        <begin position="294"/>
        <end position="308"/>
    </location>
</feature>
<feature type="compositionally biased region" description="Polar residues" evidence="1">
    <location>
        <begin position="329"/>
        <end position="342"/>
    </location>
</feature>
<protein>
    <submittedName>
        <fullName evidence="2">Uncharacterized protein</fullName>
    </submittedName>
</protein>
<comment type="caution">
    <text evidence="2">The sequence shown here is derived from an EMBL/GenBank/DDBJ whole genome shotgun (WGS) entry which is preliminary data.</text>
</comment>
<dbReference type="AlphaFoldDB" id="A0AAV9UDP2"/>
<feature type="compositionally biased region" description="Low complexity" evidence="1">
    <location>
        <begin position="358"/>
        <end position="371"/>
    </location>
</feature>
<feature type="region of interest" description="Disordered" evidence="1">
    <location>
        <begin position="17"/>
        <end position="95"/>
    </location>
</feature>
<feature type="region of interest" description="Disordered" evidence="1">
    <location>
        <begin position="204"/>
        <end position="266"/>
    </location>
</feature>
<proteinExistence type="predicted"/>
<feature type="compositionally biased region" description="Pro residues" evidence="1">
    <location>
        <begin position="372"/>
        <end position="381"/>
    </location>
</feature>
<sequence>MEGSSWPYSAATLQQIAAQSLQSAGSGGNDPPRKGSQDINHGNCGGDDEFVQQISYEELVLEDSEAQAEAEGTQESQSEGKPKKPYDSVQRKTHYADHNKVAQDGLKDAMVASLNRHLGPKKNGTQWTSADTRRSHFFRSERPPDGHLEADFYWRPTRDFAESEKDARNAWNTTFARNSTASRWGSQSLNAVAELIRSDRVIPSNSFRRPVPSSVGHSGASVPISQTGPLPPTTLARTPVQALSNTPRSLPPQQPQTRTQQSDPIDATDPARFRAVMEAHGFRGHMPPTVTHPPLNSSGSQLSPTQSEYRPAEPRRLGLIGYNPDDYNANVTQRPPTQNLGTPSVAPYTDPRTGLTFPHAPNQNPHGQNPPGQRPPPRPKF</sequence>
<reference evidence="2 3" key="1">
    <citation type="submission" date="2019-10" db="EMBL/GenBank/DDBJ databases">
        <authorList>
            <person name="Palmer J.M."/>
        </authorList>
    </citation>
    <scope>NUCLEOTIDE SEQUENCE [LARGE SCALE GENOMIC DNA]</scope>
    <source>
        <strain evidence="2 3">TWF730</strain>
    </source>
</reference>
<feature type="compositionally biased region" description="Basic and acidic residues" evidence="1">
    <location>
        <begin position="131"/>
        <end position="150"/>
    </location>
</feature>
<keyword evidence="3" id="KW-1185">Reference proteome</keyword>
<organism evidence="2 3">
    <name type="scientific">Orbilia blumenaviensis</name>
    <dbReference type="NCBI Taxonomy" id="1796055"/>
    <lineage>
        <taxon>Eukaryota</taxon>
        <taxon>Fungi</taxon>
        <taxon>Dikarya</taxon>
        <taxon>Ascomycota</taxon>
        <taxon>Pezizomycotina</taxon>
        <taxon>Orbiliomycetes</taxon>
        <taxon>Orbiliales</taxon>
        <taxon>Orbiliaceae</taxon>
        <taxon>Orbilia</taxon>
    </lineage>
</organism>
<dbReference type="EMBL" id="JAVHNS010000011">
    <property type="protein sequence ID" value="KAK6340296.1"/>
    <property type="molecule type" value="Genomic_DNA"/>
</dbReference>
<dbReference type="Proteomes" id="UP001373714">
    <property type="component" value="Unassembled WGS sequence"/>
</dbReference>
<feature type="compositionally biased region" description="Low complexity" evidence="1">
    <location>
        <begin position="255"/>
        <end position="264"/>
    </location>
</feature>
<feature type="region of interest" description="Disordered" evidence="1">
    <location>
        <begin position="283"/>
        <end position="381"/>
    </location>
</feature>